<dbReference type="AlphaFoldDB" id="A0A7S2PB70"/>
<protein>
    <recommendedName>
        <fullName evidence="3">Asl1-like glycosyl hydrolase catalytic domain-containing protein</fullName>
    </recommendedName>
</protein>
<reference evidence="2" key="1">
    <citation type="submission" date="2021-01" db="EMBL/GenBank/DDBJ databases">
        <authorList>
            <person name="Corre E."/>
            <person name="Pelletier E."/>
            <person name="Niang G."/>
            <person name="Scheremetjew M."/>
            <person name="Finn R."/>
            <person name="Kale V."/>
            <person name="Holt S."/>
            <person name="Cochrane G."/>
            <person name="Meng A."/>
            <person name="Brown T."/>
            <person name="Cohen L."/>
        </authorList>
    </citation>
    <scope>NUCLEOTIDE SEQUENCE</scope>
    <source>
        <strain evidence="2">RCC3387</strain>
    </source>
</reference>
<sequence>MIFMPEVWGVGPAPEHGGAELRPAGQSNFPDMMGGTSPAEMATILLGMNEPDIVGSCMGNMFGSCVNSCSQAALDAGDCPVARPDGPPAKANPWGECNCWEFSHPTGVGFWNQAGCAEPQPLPDLWKNPALSHQCVNIVMDAWKETVRVANLKGYKYLSTPLVAVYIGYARKFIEEACGCDASGQCQCTDASCGCPVYIGFHFYGNDCRPKSLDNYGGFRQKLEEVAKVMEDYPFVQGAIVNEVGMLNFAFNAIGEPGTGQYPAETQPGHTCPSTEELPNGMATFLEEIMELVINARTKDGREIIKGFSWFNQDSVGGTYNLLLQDANGNVNALGEAYIAKCTKWGQVRKAAAR</sequence>
<evidence type="ECO:0000256" key="1">
    <source>
        <dbReference type="SAM" id="MobiDB-lite"/>
    </source>
</evidence>
<name>A0A7S2PB70_9DINO</name>
<evidence type="ECO:0008006" key="3">
    <source>
        <dbReference type="Google" id="ProtNLM"/>
    </source>
</evidence>
<organism evidence="2">
    <name type="scientific">Zooxanthella nutricula</name>
    <dbReference type="NCBI Taxonomy" id="1333877"/>
    <lineage>
        <taxon>Eukaryota</taxon>
        <taxon>Sar</taxon>
        <taxon>Alveolata</taxon>
        <taxon>Dinophyceae</taxon>
        <taxon>Peridiniales</taxon>
        <taxon>Peridiniales incertae sedis</taxon>
        <taxon>Zooxanthella</taxon>
    </lineage>
</organism>
<evidence type="ECO:0000313" key="2">
    <source>
        <dbReference type="EMBL" id="CAD9588114.1"/>
    </source>
</evidence>
<accession>A0A7S2PB70</accession>
<feature type="region of interest" description="Disordered" evidence="1">
    <location>
        <begin position="13"/>
        <end position="34"/>
    </location>
</feature>
<proteinExistence type="predicted"/>
<dbReference type="EMBL" id="HBGW01052931">
    <property type="protein sequence ID" value="CAD9588114.1"/>
    <property type="molecule type" value="Transcribed_RNA"/>
</dbReference>
<gene>
    <name evidence="2" type="ORF">BRAN1462_LOCUS33610</name>
</gene>